<dbReference type="OrthoDB" id="3062869at2759"/>
<feature type="domain" description="HAT C-terminal dimerisation" evidence="1">
    <location>
        <begin position="118"/>
        <end position="204"/>
    </location>
</feature>
<dbReference type="PANTHER" id="PTHR47611">
    <property type="entry name" value="HAT DIMERISATION DOMAIN, C-TERMINAL"/>
    <property type="match status" value="1"/>
</dbReference>
<dbReference type="AlphaFoldDB" id="A0A9P0L356"/>
<gene>
    <name evidence="2" type="ORF">ACAOBT_LOCUS17555</name>
</gene>
<dbReference type="EMBL" id="CAKOFQ010007008">
    <property type="protein sequence ID" value="CAH1986951.1"/>
    <property type="molecule type" value="Genomic_DNA"/>
</dbReference>
<dbReference type="InterPro" id="IPR012337">
    <property type="entry name" value="RNaseH-like_sf"/>
</dbReference>
<evidence type="ECO:0000313" key="2">
    <source>
        <dbReference type="EMBL" id="CAH1986951.1"/>
    </source>
</evidence>
<organism evidence="2 3">
    <name type="scientific">Acanthoscelides obtectus</name>
    <name type="common">Bean weevil</name>
    <name type="synonym">Bruchus obtectus</name>
    <dbReference type="NCBI Taxonomy" id="200917"/>
    <lineage>
        <taxon>Eukaryota</taxon>
        <taxon>Metazoa</taxon>
        <taxon>Ecdysozoa</taxon>
        <taxon>Arthropoda</taxon>
        <taxon>Hexapoda</taxon>
        <taxon>Insecta</taxon>
        <taxon>Pterygota</taxon>
        <taxon>Neoptera</taxon>
        <taxon>Endopterygota</taxon>
        <taxon>Coleoptera</taxon>
        <taxon>Polyphaga</taxon>
        <taxon>Cucujiformia</taxon>
        <taxon>Chrysomeloidea</taxon>
        <taxon>Chrysomelidae</taxon>
        <taxon>Bruchinae</taxon>
        <taxon>Bruchini</taxon>
        <taxon>Acanthoscelides</taxon>
    </lineage>
</organism>
<dbReference type="GO" id="GO:0046983">
    <property type="term" value="F:protein dimerization activity"/>
    <property type="evidence" value="ECO:0007669"/>
    <property type="project" value="InterPro"/>
</dbReference>
<comment type="caution">
    <text evidence="2">The sequence shown here is derived from an EMBL/GenBank/DDBJ whole genome shotgun (WGS) entry which is preliminary data.</text>
</comment>
<dbReference type="Proteomes" id="UP001152888">
    <property type="component" value="Unassembled WGS sequence"/>
</dbReference>
<dbReference type="SUPFAM" id="SSF53098">
    <property type="entry name" value="Ribonuclease H-like"/>
    <property type="match status" value="1"/>
</dbReference>
<protein>
    <recommendedName>
        <fullName evidence="1">HAT C-terminal dimerisation domain-containing protein</fullName>
    </recommendedName>
</protein>
<reference evidence="2" key="1">
    <citation type="submission" date="2022-03" db="EMBL/GenBank/DDBJ databases">
        <authorList>
            <person name="Sayadi A."/>
        </authorList>
    </citation>
    <scope>NUCLEOTIDE SEQUENCE</scope>
</reference>
<name>A0A9P0L356_ACAOB</name>
<dbReference type="PANTHER" id="PTHR47611:SF3">
    <property type="entry name" value="HAT C-TERMINAL DIMERISATION DOMAIN-CONTAINING PROTEIN"/>
    <property type="match status" value="1"/>
</dbReference>
<dbReference type="Pfam" id="PF05699">
    <property type="entry name" value="Dimer_Tnp_hAT"/>
    <property type="match status" value="1"/>
</dbReference>
<keyword evidence="3" id="KW-1185">Reference proteome</keyword>
<evidence type="ECO:0000259" key="1">
    <source>
        <dbReference type="Pfam" id="PF05699"/>
    </source>
</evidence>
<sequence length="208" mass="24387">MIEKLKLELKNRFQDLEENSLIAQATLLDPRFKKIGFIDERKYKRAATLYTKVANTTLLDEMPENGREENVDDEQHVQHGQDTAPKEENLVEGLWKDFDVEVRQHLKPDNPRATAIIEVDKNLDEPILPRKDSLGVHQDPLVWWSQRKHIYPKLYQIMKTRLCIMATSVPCERIFSKAGQIMNENRERLKTDKISEVVFLSYNLNNND</sequence>
<evidence type="ECO:0000313" key="3">
    <source>
        <dbReference type="Proteomes" id="UP001152888"/>
    </source>
</evidence>
<proteinExistence type="predicted"/>
<accession>A0A9P0L356</accession>
<dbReference type="InterPro" id="IPR008906">
    <property type="entry name" value="HATC_C_dom"/>
</dbReference>